<dbReference type="InterPro" id="IPR016169">
    <property type="entry name" value="FAD-bd_PCMH_sub2"/>
</dbReference>
<dbReference type="Pfam" id="PF01565">
    <property type="entry name" value="FAD_binding_4"/>
    <property type="match status" value="1"/>
</dbReference>
<dbReference type="EMBL" id="JAVFKD010000012">
    <property type="protein sequence ID" value="KAK5993548.1"/>
    <property type="molecule type" value="Genomic_DNA"/>
</dbReference>
<keyword evidence="3" id="KW-0285">Flavoprotein</keyword>
<dbReference type="SUPFAM" id="SSF56176">
    <property type="entry name" value="FAD-binding/transporter-associated domain-like"/>
    <property type="match status" value="1"/>
</dbReference>
<dbReference type="Proteomes" id="UP001338125">
    <property type="component" value="Unassembled WGS sequence"/>
</dbReference>
<dbReference type="InterPro" id="IPR036318">
    <property type="entry name" value="FAD-bd_PCMH-like_sf"/>
</dbReference>
<keyword evidence="8" id="KW-1185">Reference proteome</keyword>
<dbReference type="Gene3D" id="3.30.465.10">
    <property type="match status" value="1"/>
</dbReference>
<sequence length="581" mass="63506">MEIVAAVAASALGYACQNVPAAQSWLGSLCSPQYDDLKKLKERLSSAAEIYLPGSDGFDAATTRWSVLDVPNITIVIVPSVESDVAEAVKFANARKVPFLAVNAGHGAITTQGRVRNGVEIWLNKLNTVEISKDGTTARIGGGALTKSIIDALWAAGKQTMTGFCECTSLLGPGLGGGHGALQGRHGLVADQFVSMNVVLADGTMQTIDETSDLWWAMKGAGHNFGIVTSVTSKIYDIKHPDWAHETLVFTGGHVEDIYGRINEHLLKNGTQPVDVMHHSFYLNNPEVDPKRPLVILSILQEGVKAVDSTYTEPFHMLGPIAIDSAAGRYIDLPGWLSSASESPACQKAGLVNLRFPIDLLTYNVEAQRKVYDLFMSVTQETPALNNSMFLFEGYSLQGVQAVASESTAYPFRGDNLLISPLIVYQPDGPKLDKKAAEFGEDLRQELYKASRRSELHAYVNYAFGDETTRNWYGYEQWRQDKLLALKRKYDPHGRFNFYAPIRVWLFGHVARVLSKDRAVVGIMTCHRLRVSLVLAVSNVPRMAALNDKNCGLSHADVAHDSGGSHEQPSSGMYHIVTIPA</sequence>
<comment type="similarity">
    <text evidence="2">Belongs to the oxygen-dependent FAD-linked oxidoreductase family.</text>
</comment>
<keyword evidence="5" id="KW-0560">Oxidoreductase</keyword>
<evidence type="ECO:0000259" key="6">
    <source>
        <dbReference type="PROSITE" id="PS51387"/>
    </source>
</evidence>
<evidence type="ECO:0000256" key="5">
    <source>
        <dbReference type="ARBA" id="ARBA00023002"/>
    </source>
</evidence>
<dbReference type="InterPro" id="IPR050416">
    <property type="entry name" value="FAD-linked_Oxidoreductase"/>
</dbReference>
<dbReference type="Gene3D" id="3.40.462.20">
    <property type="match status" value="1"/>
</dbReference>
<dbReference type="InterPro" id="IPR016166">
    <property type="entry name" value="FAD-bd_PCMH"/>
</dbReference>
<name>A0ABR0SN60_9HYPO</name>
<dbReference type="PANTHER" id="PTHR42973:SF9">
    <property type="entry name" value="FAD-BINDING PCMH-TYPE DOMAIN-CONTAINING PROTEIN-RELATED"/>
    <property type="match status" value="1"/>
</dbReference>
<dbReference type="PROSITE" id="PS51387">
    <property type="entry name" value="FAD_PCMH"/>
    <property type="match status" value="1"/>
</dbReference>
<reference evidence="7 8" key="1">
    <citation type="submission" date="2024-01" db="EMBL/GenBank/DDBJ databases">
        <title>Complete genome of Cladobotryum mycophilum ATHUM6906.</title>
        <authorList>
            <person name="Christinaki A.C."/>
            <person name="Myridakis A.I."/>
            <person name="Kouvelis V.N."/>
        </authorList>
    </citation>
    <scope>NUCLEOTIDE SEQUENCE [LARGE SCALE GENOMIC DNA]</scope>
    <source>
        <strain evidence="7 8">ATHUM6906</strain>
    </source>
</reference>
<evidence type="ECO:0000313" key="7">
    <source>
        <dbReference type="EMBL" id="KAK5993548.1"/>
    </source>
</evidence>
<evidence type="ECO:0000256" key="2">
    <source>
        <dbReference type="ARBA" id="ARBA00005466"/>
    </source>
</evidence>
<evidence type="ECO:0000256" key="4">
    <source>
        <dbReference type="ARBA" id="ARBA00022827"/>
    </source>
</evidence>
<evidence type="ECO:0000313" key="8">
    <source>
        <dbReference type="Proteomes" id="UP001338125"/>
    </source>
</evidence>
<comment type="cofactor">
    <cofactor evidence="1">
        <name>FAD</name>
        <dbReference type="ChEBI" id="CHEBI:57692"/>
    </cofactor>
</comment>
<accession>A0ABR0SN60</accession>
<evidence type="ECO:0000256" key="1">
    <source>
        <dbReference type="ARBA" id="ARBA00001974"/>
    </source>
</evidence>
<comment type="caution">
    <text evidence="7">The sequence shown here is derived from an EMBL/GenBank/DDBJ whole genome shotgun (WGS) entry which is preliminary data.</text>
</comment>
<proteinExistence type="inferred from homology"/>
<keyword evidence="4" id="KW-0274">FAD</keyword>
<evidence type="ECO:0000256" key="3">
    <source>
        <dbReference type="ARBA" id="ARBA00022630"/>
    </source>
</evidence>
<gene>
    <name evidence="7" type="ORF">PT974_06982</name>
</gene>
<dbReference type="InterPro" id="IPR006094">
    <property type="entry name" value="Oxid_FAD_bind_N"/>
</dbReference>
<feature type="domain" description="FAD-binding PCMH-type" evidence="6">
    <location>
        <begin position="68"/>
        <end position="238"/>
    </location>
</feature>
<dbReference type="PANTHER" id="PTHR42973">
    <property type="entry name" value="BINDING OXIDOREDUCTASE, PUTATIVE (AFU_ORTHOLOGUE AFUA_1G17690)-RELATED"/>
    <property type="match status" value="1"/>
</dbReference>
<organism evidence="7 8">
    <name type="scientific">Cladobotryum mycophilum</name>
    <dbReference type="NCBI Taxonomy" id="491253"/>
    <lineage>
        <taxon>Eukaryota</taxon>
        <taxon>Fungi</taxon>
        <taxon>Dikarya</taxon>
        <taxon>Ascomycota</taxon>
        <taxon>Pezizomycotina</taxon>
        <taxon>Sordariomycetes</taxon>
        <taxon>Hypocreomycetidae</taxon>
        <taxon>Hypocreales</taxon>
        <taxon>Hypocreaceae</taxon>
        <taxon>Cladobotryum</taxon>
    </lineage>
</organism>
<protein>
    <submittedName>
        <fullName evidence="7">FAD-linked oxidoreductase chyH</fullName>
    </submittedName>
</protein>